<evidence type="ECO:0000256" key="4">
    <source>
        <dbReference type="ARBA" id="ARBA00022485"/>
    </source>
</evidence>
<comment type="similarity">
    <text evidence="3 13">Belongs to the complex I 51 kDa subunit family.</text>
</comment>
<proteinExistence type="inferred from homology"/>
<keyword evidence="4 13" id="KW-0004">4Fe-4S</keyword>
<protein>
    <recommendedName>
        <fullName evidence="13">NADH-quinone oxidoreductase subunit F</fullName>
        <ecNumber evidence="13">7.1.1.-</ecNumber>
    </recommendedName>
</protein>
<evidence type="ECO:0000256" key="3">
    <source>
        <dbReference type="ARBA" id="ARBA00007523"/>
    </source>
</evidence>
<dbReference type="InterPro" id="IPR001949">
    <property type="entry name" value="NADH-UbQ_OxRdtase_51kDa_CS"/>
</dbReference>
<dbReference type="PANTHER" id="PTHR11780:SF10">
    <property type="entry name" value="NADH DEHYDROGENASE [UBIQUINONE] FLAVOPROTEIN 1, MITOCHONDRIAL"/>
    <property type="match status" value="1"/>
</dbReference>
<dbReference type="EC" id="7.1.1.-" evidence="13"/>
<comment type="function">
    <text evidence="13">NDH-1 shuttles electrons from NADH, via FMN and iron-sulfur (Fe-S) centers, to quinones in the respiratory chain.</text>
</comment>
<evidence type="ECO:0000256" key="6">
    <source>
        <dbReference type="ARBA" id="ARBA00022643"/>
    </source>
</evidence>
<comment type="cofactor">
    <cofactor evidence="2 13">
        <name>[4Fe-4S] cluster</name>
        <dbReference type="ChEBI" id="CHEBI:49883"/>
    </cofactor>
</comment>
<dbReference type="RefSeq" id="WP_273618544.1">
    <property type="nucleotide sequence ID" value="NZ_CP117417.1"/>
</dbReference>
<evidence type="ECO:0000256" key="8">
    <source>
        <dbReference type="ARBA" id="ARBA00022967"/>
    </source>
</evidence>
<evidence type="ECO:0000256" key="13">
    <source>
        <dbReference type="RuleBase" id="RU364066"/>
    </source>
</evidence>
<dbReference type="InterPro" id="IPR011538">
    <property type="entry name" value="Nuo51_FMN-bd"/>
</dbReference>
<dbReference type="NCBIfam" id="TIGR01959">
    <property type="entry name" value="nuoF_fam"/>
    <property type="match status" value="1"/>
</dbReference>
<evidence type="ECO:0000256" key="10">
    <source>
        <dbReference type="ARBA" id="ARBA00023014"/>
    </source>
</evidence>
<keyword evidence="10 13" id="KW-0411">Iron-sulfur</keyword>
<evidence type="ECO:0000256" key="2">
    <source>
        <dbReference type="ARBA" id="ARBA00001966"/>
    </source>
</evidence>
<dbReference type="Gene3D" id="3.40.50.11540">
    <property type="entry name" value="NADH-ubiquinone oxidoreductase 51kDa subunit"/>
    <property type="match status" value="1"/>
</dbReference>
<gene>
    <name evidence="15" type="primary">nuoF</name>
    <name evidence="15" type="ORF">PQ457_04315</name>
</gene>
<dbReference type="InterPro" id="IPR037225">
    <property type="entry name" value="Nuo51_FMN-bd_sf"/>
</dbReference>
<dbReference type="Pfam" id="PF10589">
    <property type="entry name" value="NADH_4Fe-4S"/>
    <property type="match status" value="1"/>
</dbReference>
<dbReference type="InterPro" id="IPR037207">
    <property type="entry name" value="Nuop51_4Fe4S-bd_sf"/>
</dbReference>
<evidence type="ECO:0000256" key="5">
    <source>
        <dbReference type="ARBA" id="ARBA00022630"/>
    </source>
</evidence>
<dbReference type="SMART" id="SM00928">
    <property type="entry name" value="NADH_4Fe-4S"/>
    <property type="match status" value="1"/>
</dbReference>
<keyword evidence="13" id="KW-0874">Quinone</keyword>
<evidence type="ECO:0000259" key="14">
    <source>
        <dbReference type="SMART" id="SM00928"/>
    </source>
</evidence>
<dbReference type="Gene3D" id="1.20.1440.230">
    <property type="entry name" value="NADH-ubiquinone oxidoreductase 51kDa subunit, iron-sulphur binding domain"/>
    <property type="match status" value="1"/>
</dbReference>
<sequence>MALQDKDRIFTNLYGYQLWNLPAARARGDWDNTKALLEKGRDAIIQEIKDSGLRGRGGAGFPTGMKWSFMPKESKDGRPSFLVINADESEPGSCKDREIIRHDPHKLIEGALVAGFAMGARAAYIYIRGEYIREAETLFAAVAEAYDAGLVGKNASGSGYDFDVFVHRGAGAYICGEETAMIESIEGKKGQPRLKPPFPAGAGLYGCPTTVNNVESIAVAPTILRRGAGWFASFGRENNKGTKLFQISGHVNKPCVVEEEMSIPFSELIEKHCGGIRGGKDNLLAVIPGGSSVPLVPADQIWDAPMDFDGLRAVGSGLGTAAVIVMDKSTDIVRAISRLSYFYKHESCGQCTPCREGTGWMWRVMERLRKGDADVQEIDMLWNVTKQVEGHTICALGDAAAWPIQGLIRHFRPEIERRIAEKGGALREAAE</sequence>
<keyword evidence="6 13" id="KW-0288">FMN</keyword>
<dbReference type="NCBIfam" id="NF010120">
    <property type="entry name" value="PRK13596.1"/>
    <property type="match status" value="1"/>
</dbReference>
<keyword evidence="11 13" id="KW-0520">NAD</keyword>
<feature type="domain" description="NADH-ubiquinone oxidoreductase 51kDa subunit iron-sulphur binding" evidence="14">
    <location>
        <begin position="333"/>
        <end position="378"/>
    </location>
</feature>
<dbReference type="InterPro" id="IPR011537">
    <property type="entry name" value="NADH-UbQ_OxRdtase_suF"/>
</dbReference>
<evidence type="ECO:0000313" key="15">
    <source>
        <dbReference type="EMBL" id="WCT78205.1"/>
    </source>
</evidence>
<accession>A0ABY7U0U8</accession>
<evidence type="ECO:0000313" key="16">
    <source>
        <dbReference type="Proteomes" id="UP001218231"/>
    </source>
</evidence>
<dbReference type="PROSITE" id="PS00644">
    <property type="entry name" value="COMPLEX1_51K_1"/>
    <property type="match status" value="1"/>
</dbReference>
<dbReference type="InterPro" id="IPR019575">
    <property type="entry name" value="Nuop51_4Fe4S-bd"/>
</dbReference>
<comment type="catalytic activity">
    <reaction evidence="12 13">
        <text>a quinone + NADH + 5 H(+)(in) = a quinol + NAD(+) + 4 H(+)(out)</text>
        <dbReference type="Rhea" id="RHEA:57888"/>
        <dbReference type="ChEBI" id="CHEBI:15378"/>
        <dbReference type="ChEBI" id="CHEBI:24646"/>
        <dbReference type="ChEBI" id="CHEBI:57540"/>
        <dbReference type="ChEBI" id="CHEBI:57945"/>
        <dbReference type="ChEBI" id="CHEBI:132124"/>
    </reaction>
</comment>
<evidence type="ECO:0000256" key="11">
    <source>
        <dbReference type="ARBA" id="ARBA00023027"/>
    </source>
</evidence>
<dbReference type="Pfam" id="PF01512">
    <property type="entry name" value="Complex1_51K"/>
    <property type="match status" value="1"/>
</dbReference>
<dbReference type="PROSITE" id="PS00645">
    <property type="entry name" value="COMPLEX1_51K_2"/>
    <property type="match status" value="1"/>
</dbReference>
<keyword evidence="9 13" id="KW-0408">Iron</keyword>
<dbReference type="Pfam" id="PF22461">
    <property type="entry name" value="SLBB_2"/>
    <property type="match status" value="1"/>
</dbReference>
<dbReference type="InterPro" id="IPR054765">
    <property type="entry name" value="SLBB_dom"/>
</dbReference>
<evidence type="ECO:0000256" key="9">
    <source>
        <dbReference type="ARBA" id="ARBA00023004"/>
    </source>
</evidence>
<evidence type="ECO:0000256" key="1">
    <source>
        <dbReference type="ARBA" id="ARBA00001917"/>
    </source>
</evidence>
<dbReference type="EMBL" id="CP117417">
    <property type="protein sequence ID" value="WCT78205.1"/>
    <property type="molecule type" value="Genomic_DNA"/>
</dbReference>
<dbReference type="PANTHER" id="PTHR11780">
    <property type="entry name" value="NADH-UBIQUINONE OXIDOREDUCTASE FLAVOPROTEIN 1 NDUFV1"/>
    <property type="match status" value="1"/>
</dbReference>
<keyword evidence="8" id="KW-1278">Translocase</keyword>
<dbReference type="Proteomes" id="UP001218231">
    <property type="component" value="Chromosome"/>
</dbReference>
<keyword evidence="16" id="KW-1185">Reference proteome</keyword>
<keyword evidence="5 13" id="KW-0285">Flavoprotein</keyword>
<reference evidence="15 16" key="1">
    <citation type="submission" date="2023-02" db="EMBL/GenBank/DDBJ databases">
        <title>Genome sequence of Novosphingobium humi KACC 19094.</title>
        <authorList>
            <person name="Kim S."/>
            <person name="Heo J."/>
            <person name="Kwon S.-W."/>
        </authorList>
    </citation>
    <scope>NUCLEOTIDE SEQUENCE [LARGE SCALE GENOMIC DNA]</scope>
    <source>
        <strain evidence="15 16">KACC 19094</strain>
    </source>
</reference>
<dbReference type="SUPFAM" id="SSF142019">
    <property type="entry name" value="Nqo1 FMN-binding domain-like"/>
    <property type="match status" value="1"/>
</dbReference>
<dbReference type="InterPro" id="IPR050837">
    <property type="entry name" value="ComplexI_51kDa_subunit"/>
</dbReference>
<keyword evidence="7 13" id="KW-0479">Metal-binding</keyword>
<dbReference type="SUPFAM" id="SSF140490">
    <property type="entry name" value="Nqo1C-terminal domain-like"/>
    <property type="match status" value="1"/>
</dbReference>
<comment type="cofactor">
    <cofactor evidence="1 13">
        <name>FMN</name>
        <dbReference type="ChEBI" id="CHEBI:58210"/>
    </cofactor>
</comment>
<dbReference type="Gene3D" id="3.10.20.600">
    <property type="match status" value="1"/>
</dbReference>
<name>A0ABY7U0U8_9SPHN</name>
<evidence type="ECO:0000256" key="7">
    <source>
        <dbReference type="ARBA" id="ARBA00022723"/>
    </source>
</evidence>
<organism evidence="15 16">
    <name type="scientific">Novosphingobium humi</name>
    <dbReference type="NCBI Taxonomy" id="2282397"/>
    <lineage>
        <taxon>Bacteria</taxon>
        <taxon>Pseudomonadati</taxon>
        <taxon>Pseudomonadota</taxon>
        <taxon>Alphaproteobacteria</taxon>
        <taxon>Sphingomonadales</taxon>
        <taxon>Sphingomonadaceae</taxon>
        <taxon>Novosphingobium</taxon>
    </lineage>
</organism>
<evidence type="ECO:0000256" key="12">
    <source>
        <dbReference type="ARBA" id="ARBA00047712"/>
    </source>
</evidence>
<dbReference type="SUPFAM" id="SSF142984">
    <property type="entry name" value="Nqo1 middle domain-like"/>
    <property type="match status" value="1"/>
</dbReference>